<accession>A0ABT6TAV3</accession>
<evidence type="ECO:0000313" key="5">
    <source>
        <dbReference type="Proteomes" id="UP001161691"/>
    </source>
</evidence>
<reference evidence="4" key="1">
    <citation type="submission" date="2023-04" db="EMBL/GenBank/DDBJ databases">
        <title>Comparative genomic analysis of Cohnella hashimotonis sp. nov., isolated from the International Space Station.</title>
        <authorList>
            <person name="Venkateswaran K."/>
            <person name="Simpson A."/>
        </authorList>
    </citation>
    <scope>NUCLEOTIDE SEQUENCE</scope>
    <source>
        <strain evidence="4">F6_2S_P_1</strain>
    </source>
</reference>
<evidence type="ECO:0000259" key="3">
    <source>
        <dbReference type="Pfam" id="PF02608"/>
    </source>
</evidence>
<proteinExistence type="predicted"/>
<dbReference type="RefSeq" id="WP_282907002.1">
    <property type="nucleotide sequence ID" value="NZ_JAGRPV010000001.1"/>
</dbReference>
<dbReference type="Gene3D" id="3.40.50.2300">
    <property type="match status" value="2"/>
</dbReference>
<gene>
    <name evidence="4" type="ORF">KB449_03315</name>
</gene>
<dbReference type="PANTHER" id="PTHR43208:SF1">
    <property type="entry name" value="ABC TRANSPORTER SUBSTRATE-BINDING PROTEIN"/>
    <property type="match status" value="1"/>
</dbReference>
<dbReference type="PANTHER" id="PTHR43208">
    <property type="entry name" value="ABC TRANSPORTER SUBSTRATE-BINDING PROTEIN"/>
    <property type="match status" value="1"/>
</dbReference>
<evidence type="ECO:0000256" key="2">
    <source>
        <dbReference type="SAM" id="SignalP"/>
    </source>
</evidence>
<name>A0ABT6TAV3_9BACL</name>
<evidence type="ECO:0000313" key="4">
    <source>
        <dbReference type="EMBL" id="MDI4643969.1"/>
    </source>
</evidence>
<dbReference type="Proteomes" id="UP001161691">
    <property type="component" value="Unassembled WGS sequence"/>
</dbReference>
<keyword evidence="1 2" id="KW-0732">Signal</keyword>
<dbReference type="InterPro" id="IPR052910">
    <property type="entry name" value="ABC-Purine-Binding"/>
</dbReference>
<dbReference type="PROSITE" id="PS51257">
    <property type="entry name" value="PROKAR_LIPOPROTEIN"/>
    <property type="match status" value="1"/>
</dbReference>
<evidence type="ECO:0000256" key="1">
    <source>
        <dbReference type="ARBA" id="ARBA00022729"/>
    </source>
</evidence>
<feature type="domain" description="ABC transporter substrate-binding protein PnrA-like" evidence="3">
    <location>
        <begin position="63"/>
        <end position="341"/>
    </location>
</feature>
<organism evidence="4 5">
    <name type="scientific">Cohnella hashimotonis</name>
    <dbReference type="NCBI Taxonomy" id="2826895"/>
    <lineage>
        <taxon>Bacteria</taxon>
        <taxon>Bacillati</taxon>
        <taxon>Bacillota</taxon>
        <taxon>Bacilli</taxon>
        <taxon>Bacillales</taxon>
        <taxon>Paenibacillaceae</taxon>
        <taxon>Cohnella</taxon>
    </lineage>
</organism>
<dbReference type="EMBL" id="JAGRPV010000001">
    <property type="protein sequence ID" value="MDI4643969.1"/>
    <property type="molecule type" value="Genomic_DNA"/>
</dbReference>
<sequence>MKKILTLIVIVFSVFSVLTACGGKASDNTAAGAATATAGASTSAGAAASSSGSPSETTGGKKLKVAFVYATPIGETGWNYEMDRGRLALEKELGVETMAMDNVAESDAGRVFEDLAQKYDVIFGTTFGYMDAMNAAAEKHPDVKFLHATGYKTLPNLGVYAGREYQSNYLVGMAAGMVSKNGKLGYVGTFPIPEVISAINAFALGAQSVNPNAQVSVVWSNTWFDPTTEKQAADSLLDTGVDVLAAYHDAPTILQASAERGVWGSGKDSDMSKYAPDTYLTNFVWNWTPYFVETVRAIQDGTWQAGAYYGGMKEGVTDIAPLGKNVPQDVKDAVEAKKQEILAGAFDVFAGPIKDQVGTERAAKGKALTDEEILAMNWFVQGIQGKIES</sequence>
<dbReference type="CDD" id="cd19963">
    <property type="entry name" value="PBP1_BMP-like"/>
    <property type="match status" value="1"/>
</dbReference>
<keyword evidence="5" id="KW-1185">Reference proteome</keyword>
<feature type="chain" id="PRO_5046941636" evidence="2">
    <location>
        <begin position="21"/>
        <end position="389"/>
    </location>
</feature>
<dbReference type="Pfam" id="PF02608">
    <property type="entry name" value="Bmp"/>
    <property type="match status" value="1"/>
</dbReference>
<comment type="caution">
    <text evidence="4">The sequence shown here is derived from an EMBL/GenBank/DDBJ whole genome shotgun (WGS) entry which is preliminary data.</text>
</comment>
<feature type="signal peptide" evidence="2">
    <location>
        <begin position="1"/>
        <end position="20"/>
    </location>
</feature>
<dbReference type="InterPro" id="IPR003760">
    <property type="entry name" value="PnrA-like"/>
</dbReference>
<protein>
    <submittedName>
        <fullName evidence="4">BMP family ABC transporter substrate-binding protein</fullName>
    </submittedName>
</protein>